<gene>
    <name evidence="1" type="ORF">SOCE26_069450</name>
</gene>
<organism evidence="1 2">
    <name type="scientific">Sorangium cellulosum</name>
    <name type="common">Polyangium cellulosum</name>
    <dbReference type="NCBI Taxonomy" id="56"/>
    <lineage>
        <taxon>Bacteria</taxon>
        <taxon>Pseudomonadati</taxon>
        <taxon>Myxococcota</taxon>
        <taxon>Polyangia</taxon>
        <taxon>Polyangiales</taxon>
        <taxon>Polyangiaceae</taxon>
        <taxon>Sorangium</taxon>
    </lineage>
</organism>
<evidence type="ECO:0008006" key="3">
    <source>
        <dbReference type="Google" id="ProtNLM"/>
    </source>
</evidence>
<dbReference type="AlphaFoldDB" id="A0A2L0F1L0"/>
<name>A0A2L0F1L0_SORCE</name>
<evidence type="ECO:0000313" key="2">
    <source>
        <dbReference type="Proteomes" id="UP000238348"/>
    </source>
</evidence>
<sequence>MGSVAVQLGKAMGAHVTALSSGKPLDAVRSLGADVAYDYRRPVIEAMFPVAQVADVDRARNKAPWRQGRQDIIFFLAPLASWRLGVSNFCSFEAGSTRLPL</sequence>
<evidence type="ECO:0000313" key="1">
    <source>
        <dbReference type="EMBL" id="AUX45454.1"/>
    </source>
</evidence>
<proteinExistence type="predicted"/>
<dbReference type="SUPFAM" id="SSF51735">
    <property type="entry name" value="NAD(P)-binding Rossmann-fold domains"/>
    <property type="match status" value="1"/>
</dbReference>
<protein>
    <recommendedName>
        <fullName evidence="3">Alcohol dehydrogenase-like C-terminal domain-containing protein</fullName>
    </recommendedName>
</protein>
<reference evidence="1 2" key="1">
    <citation type="submission" date="2015-09" db="EMBL/GenBank/DDBJ databases">
        <title>Sorangium comparison.</title>
        <authorList>
            <person name="Zaburannyi N."/>
            <person name="Bunk B."/>
            <person name="Overmann J."/>
            <person name="Mueller R."/>
        </authorList>
    </citation>
    <scope>NUCLEOTIDE SEQUENCE [LARGE SCALE GENOMIC DNA]</scope>
    <source>
        <strain evidence="1 2">So ce26</strain>
    </source>
</reference>
<dbReference type="Proteomes" id="UP000238348">
    <property type="component" value="Chromosome"/>
</dbReference>
<dbReference type="Gene3D" id="3.40.50.720">
    <property type="entry name" value="NAD(P)-binding Rossmann-like Domain"/>
    <property type="match status" value="1"/>
</dbReference>
<dbReference type="InterPro" id="IPR036291">
    <property type="entry name" value="NAD(P)-bd_dom_sf"/>
</dbReference>
<accession>A0A2L0F1L0</accession>
<dbReference type="EMBL" id="CP012673">
    <property type="protein sequence ID" value="AUX45454.1"/>
    <property type="molecule type" value="Genomic_DNA"/>
</dbReference>